<dbReference type="SUPFAM" id="SSF81653">
    <property type="entry name" value="Calcium ATPase, transduction domain A"/>
    <property type="match status" value="1"/>
</dbReference>
<evidence type="ECO:0000256" key="13">
    <source>
        <dbReference type="ARBA" id="ARBA00023065"/>
    </source>
</evidence>
<feature type="transmembrane region" description="Helical" evidence="15">
    <location>
        <begin position="323"/>
        <end position="346"/>
    </location>
</feature>
<evidence type="ECO:0000256" key="5">
    <source>
        <dbReference type="ARBA" id="ARBA00022553"/>
    </source>
</evidence>
<dbReference type="PRINTS" id="PR00119">
    <property type="entry name" value="CATATPASE"/>
</dbReference>
<keyword evidence="11" id="KW-1278">Translocase</keyword>
<evidence type="ECO:0000313" key="18">
    <source>
        <dbReference type="Proteomes" id="UP001162881"/>
    </source>
</evidence>
<dbReference type="Pfam" id="PF00702">
    <property type="entry name" value="Hydrolase"/>
    <property type="match status" value="1"/>
</dbReference>
<dbReference type="NCBIfam" id="TIGR01525">
    <property type="entry name" value="ATPase-IB_hvy"/>
    <property type="match status" value="1"/>
</dbReference>
<dbReference type="InterPro" id="IPR006121">
    <property type="entry name" value="HMA_dom"/>
</dbReference>
<keyword evidence="14 15" id="KW-0472">Membrane</keyword>
<feature type="transmembrane region" description="Helical" evidence="15">
    <location>
        <begin position="167"/>
        <end position="185"/>
    </location>
</feature>
<dbReference type="InterPro" id="IPR018303">
    <property type="entry name" value="ATPase_P-typ_P_site"/>
</dbReference>
<dbReference type="InterPro" id="IPR023214">
    <property type="entry name" value="HAD_sf"/>
</dbReference>
<dbReference type="NCBIfam" id="TIGR01512">
    <property type="entry name" value="ATPase-IB2_Cd"/>
    <property type="match status" value="1"/>
</dbReference>
<proteinExistence type="inferred from homology"/>
<dbReference type="InterPro" id="IPR027256">
    <property type="entry name" value="P-typ_ATPase_IB"/>
</dbReference>
<dbReference type="SUPFAM" id="SSF56784">
    <property type="entry name" value="HAD-like"/>
    <property type="match status" value="1"/>
</dbReference>
<evidence type="ECO:0000256" key="11">
    <source>
        <dbReference type="ARBA" id="ARBA00022967"/>
    </source>
</evidence>
<evidence type="ECO:0000256" key="7">
    <source>
        <dbReference type="ARBA" id="ARBA00022723"/>
    </source>
</evidence>
<evidence type="ECO:0000256" key="4">
    <source>
        <dbReference type="ARBA" id="ARBA00022475"/>
    </source>
</evidence>
<evidence type="ECO:0000256" key="15">
    <source>
        <dbReference type="RuleBase" id="RU362081"/>
    </source>
</evidence>
<feature type="domain" description="HMA" evidence="16">
    <location>
        <begin position="1"/>
        <end position="57"/>
    </location>
</feature>
<accession>A0ABT0BGH5</accession>
<evidence type="ECO:0000256" key="10">
    <source>
        <dbReference type="ARBA" id="ARBA00022842"/>
    </source>
</evidence>
<evidence type="ECO:0000259" key="16">
    <source>
        <dbReference type="PROSITE" id="PS50846"/>
    </source>
</evidence>
<dbReference type="Proteomes" id="UP001162881">
    <property type="component" value="Unassembled WGS sequence"/>
</dbReference>
<dbReference type="SUPFAM" id="SSF81665">
    <property type="entry name" value="Calcium ATPase, transmembrane domain M"/>
    <property type="match status" value="1"/>
</dbReference>
<keyword evidence="3" id="KW-0813">Transport</keyword>
<comment type="similarity">
    <text evidence="2 15">Belongs to the cation transport ATPase (P-type) (TC 3.A.3) family. Type IB subfamily.</text>
</comment>
<evidence type="ECO:0000256" key="1">
    <source>
        <dbReference type="ARBA" id="ARBA00004651"/>
    </source>
</evidence>
<feature type="transmembrane region" description="Helical" evidence="15">
    <location>
        <begin position="352"/>
        <end position="380"/>
    </location>
</feature>
<organism evidence="17 18">
    <name type="scientific">Novosphingobium organovorum</name>
    <dbReference type="NCBI Taxonomy" id="2930092"/>
    <lineage>
        <taxon>Bacteria</taxon>
        <taxon>Pseudomonadati</taxon>
        <taxon>Pseudomonadota</taxon>
        <taxon>Alphaproteobacteria</taxon>
        <taxon>Sphingomonadales</taxon>
        <taxon>Sphingomonadaceae</taxon>
        <taxon>Novosphingobium</taxon>
    </lineage>
</organism>
<reference evidence="17" key="1">
    <citation type="submission" date="2022-03" db="EMBL/GenBank/DDBJ databases">
        <title>Identification of a novel bacterium isolated from mangrove sediments.</title>
        <authorList>
            <person name="Pan X."/>
        </authorList>
    </citation>
    <scope>NUCLEOTIDE SEQUENCE</scope>
    <source>
        <strain evidence="17">B1949</strain>
    </source>
</reference>
<feature type="transmembrane region" description="Helical" evidence="15">
    <location>
        <begin position="637"/>
        <end position="656"/>
    </location>
</feature>
<keyword evidence="4 15" id="KW-1003">Cell membrane</keyword>
<evidence type="ECO:0000256" key="12">
    <source>
        <dbReference type="ARBA" id="ARBA00022989"/>
    </source>
</evidence>
<dbReference type="InterPro" id="IPR023299">
    <property type="entry name" value="ATPase_P-typ_cyto_dom_N"/>
</dbReference>
<keyword evidence="9 15" id="KW-0067">ATP-binding</keyword>
<feature type="transmembrane region" description="Helical" evidence="15">
    <location>
        <begin position="662"/>
        <end position="680"/>
    </location>
</feature>
<keyword evidence="13" id="KW-0406">Ion transport</keyword>
<keyword evidence="8 15" id="KW-0547">Nucleotide-binding</keyword>
<evidence type="ECO:0000256" key="14">
    <source>
        <dbReference type="ARBA" id="ARBA00023136"/>
    </source>
</evidence>
<dbReference type="SUPFAM" id="SSF55008">
    <property type="entry name" value="HMA, heavy metal-associated domain"/>
    <property type="match status" value="1"/>
</dbReference>
<feature type="transmembrane region" description="Helical" evidence="15">
    <location>
        <begin position="143"/>
        <end position="161"/>
    </location>
</feature>
<comment type="caution">
    <text evidence="17">The sequence shown here is derived from an EMBL/GenBank/DDBJ whole genome shotgun (WGS) entry which is preliminary data.</text>
</comment>
<dbReference type="InterPro" id="IPR023298">
    <property type="entry name" value="ATPase_P-typ_TM_dom_sf"/>
</dbReference>
<evidence type="ECO:0000256" key="2">
    <source>
        <dbReference type="ARBA" id="ARBA00006024"/>
    </source>
</evidence>
<dbReference type="Pfam" id="PF00403">
    <property type="entry name" value="HMA"/>
    <property type="match status" value="1"/>
</dbReference>
<dbReference type="Gene3D" id="3.40.50.1000">
    <property type="entry name" value="HAD superfamily/HAD-like"/>
    <property type="match status" value="1"/>
</dbReference>
<dbReference type="NCBIfam" id="TIGR01511">
    <property type="entry name" value="ATPase-IB1_Cu"/>
    <property type="match status" value="1"/>
</dbReference>
<keyword evidence="12 15" id="KW-1133">Transmembrane helix</keyword>
<feature type="transmembrane region" description="Helical" evidence="15">
    <location>
        <begin position="77"/>
        <end position="99"/>
    </location>
</feature>
<dbReference type="PANTHER" id="PTHR43520">
    <property type="entry name" value="ATP7, ISOFORM B"/>
    <property type="match status" value="1"/>
</dbReference>
<evidence type="ECO:0000256" key="6">
    <source>
        <dbReference type="ARBA" id="ARBA00022692"/>
    </source>
</evidence>
<name>A0ABT0BGH5_9SPHN</name>
<comment type="subcellular location">
    <subcellularLocation>
        <location evidence="1">Cell membrane</location>
        <topology evidence="1">Multi-pass membrane protein</topology>
    </subcellularLocation>
</comment>
<evidence type="ECO:0000313" key="17">
    <source>
        <dbReference type="EMBL" id="MCJ2183869.1"/>
    </source>
</evidence>
<evidence type="ECO:0000256" key="3">
    <source>
        <dbReference type="ARBA" id="ARBA00022448"/>
    </source>
</evidence>
<feature type="transmembrane region" description="Helical" evidence="15">
    <location>
        <begin position="105"/>
        <end position="122"/>
    </location>
</feature>
<dbReference type="EMBL" id="JALHLF010000064">
    <property type="protein sequence ID" value="MCJ2183869.1"/>
    <property type="molecule type" value="Genomic_DNA"/>
</dbReference>
<dbReference type="InterPro" id="IPR008250">
    <property type="entry name" value="ATPase_P-typ_transduc_dom_A_sf"/>
</dbReference>
<dbReference type="CDD" id="cd00371">
    <property type="entry name" value="HMA"/>
    <property type="match status" value="1"/>
</dbReference>
<dbReference type="InterPro" id="IPR059000">
    <property type="entry name" value="ATPase_P-type_domA"/>
</dbReference>
<dbReference type="PROSITE" id="PS00154">
    <property type="entry name" value="ATPASE_E1_E2"/>
    <property type="match status" value="1"/>
</dbReference>
<gene>
    <name evidence="17" type="primary">cadA</name>
    <name evidence="17" type="ORF">MTR62_14365</name>
</gene>
<keyword evidence="6 15" id="KW-0812">Transmembrane</keyword>
<sequence>MRCAGCIAKVERGLGALPGVAAARVNFSAKRVAVSHAQALSDDDLIEALRTLGFEAERAGDNPLAREDGETRALGRALAVAGFGMMNVMLLSVSVWSGADAVTRAMFHWISALIAVPVIAYAGRPFFASAAMALRYRRTNMDVPITIGVLLATGMSLYETATGGPHAYFDGVVMLLFFLLAGRMLDAMMRSRARSGIAALLGRMGKGAHVLNADGTTRYVLAEGLAPGMVMLVAAGESLAADGVIVAGYTTIDSAMLTGESDPRPVGEGDTIHAGMVNLGDPVRVKVTAAARDTALADIARLMDEAGQSRSRYVRIADRASRFYAPAVHSLALLAFLGWLLAGAVLYKALLIAVSVLIITCPCALGLAVPAAQVVAAGALMRRGLLIKDGSALERLAEVDEVLFDKTGTLTLGEPRPLDLGVLDEEGARIALALAQASRHPLSRGLASALREAGVVPAALEGLREEAGEGLQARFEGTLVALLRPEFEVGGLAVDLVVGAARTRITFADPLRPDTRQTIAALREQGLACSIVSGDREASVRQVAQALGLFATHSMKPAGKLALLERLKRAGHHPLMVGDGLNDGPALAGAHVSIAPGGASDVSQQAADAVFVGAGLMPVALAVRAARRTMAVVRQNFALACLYNALAVPLALAGLVTPLIAALAMSASSLVVVGNSLRLARCAGKAARAGSAAGGGA</sequence>
<dbReference type="Pfam" id="PF00122">
    <property type="entry name" value="E1-E2_ATPase"/>
    <property type="match status" value="1"/>
</dbReference>
<dbReference type="PANTHER" id="PTHR43520:SF5">
    <property type="entry name" value="CATION-TRANSPORTING P-TYPE ATPASE-RELATED"/>
    <property type="match status" value="1"/>
</dbReference>
<keyword evidence="18" id="KW-1185">Reference proteome</keyword>
<dbReference type="InterPro" id="IPR001757">
    <property type="entry name" value="P_typ_ATPase"/>
</dbReference>
<evidence type="ECO:0000256" key="9">
    <source>
        <dbReference type="ARBA" id="ARBA00022840"/>
    </source>
</evidence>
<keyword evidence="5" id="KW-0597">Phosphoprotein</keyword>
<dbReference type="Gene3D" id="2.70.150.10">
    <property type="entry name" value="Calcium-transporting ATPase, cytoplasmic transduction domain A"/>
    <property type="match status" value="1"/>
</dbReference>
<protein>
    <submittedName>
        <fullName evidence="17">Cadmium-translocating P-type ATPase</fullName>
    </submittedName>
</protein>
<keyword evidence="7 15" id="KW-0479">Metal-binding</keyword>
<dbReference type="Gene3D" id="3.40.1110.10">
    <property type="entry name" value="Calcium-transporting ATPase, cytoplasmic domain N"/>
    <property type="match status" value="1"/>
</dbReference>
<evidence type="ECO:0000256" key="8">
    <source>
        <dbReference type="ARBA" id="ARBA00022741"/>
    </source>
</evidence>
<dbReference type="NCBIfam" id="TIGR01494">
    <property type="entry name" value="ATPase_P-type"/>
    <property type="match status" value="1"/>
</dbReference>
<dbReference type="InterPro" id="IPR036163">
    <property type="entry name" value="HMA_dom_sf"/>
</dbReference>
<dbReference type="Gene3D" id="3.30.70.100">
    <property type="match status" value="1"/>
</dbReference>
<dbReference type="InterPro" id="IPR036412">
    <property type="entry name" value="HAD-like_sf"/>
</dbReference>
<keyword evidence="10" id="KW-0460">Magnesium</keyword>
<dbReference type="PROSITE" id="PS50846">
    <property type="entry name" value="HMA_2"/>
    <property type="match status" value="1"/>
</dbReference>